<evidence type="ECO:0000313" key="5">
    <source>
        <dbReference type="Proteomes" id="UP000095621"/>
    </source>
</evidence>
<dbReference type="EMBL" id="CZBU01000001">
    <property type="protein sequence ID" value="CUQ74763.1"/>
    <property type="molecule type" value="Genomic_DNA"/>
</dbReference>
<dbReference type="EC" id="1.3.1.54" evidence="4"/>
<dbReference type="PROSITE" id="PS51014">
    <property type="entry name" value="COBK_CBIJ"/>
    <property type="match status" value="1"/>
</dbReference>
<keyword evidence="3 4" id="KW-0560">Oxidoreductase</keyword>
<dbReference type="GO" id="GO:0016994">
    <property type="term" value="F:precorrin-6A reductase activity"/>
    <property type="evidence" value="ECO:0007669"/>
    <property type="project" value="UniProtKB-EC"/>
</dbReference>
<reference evidence="4 5" key="1">
    <citation type="submission" date="2015-09" db="EMBL/GenBank/DDBJ databases">
        <authorList>
            <consortium name="Pathogen Informatics"/>
        </authorList>
    </citation>
    <scope>NUCLEOTIDE SEQUENCE [LARGE SCALE GENOMIC DNA]</scope>
    <source>
        <strain evidence="4 5">2789STDY5834875</strain>
    </source>
</reference>
<dbReference type="PANTHER" id="PTHR36925:SF1">
    <property type="entry name" value="COBALT-PRECORRIN-6A REDUCTASE"/>
    <property type="match status" value="1"/>
</dbReference>
<dbReference type="RefSeq" id="WP_055214046.1">
    <property type="nucleotide sequence ID" value="NZ_CZBU01000001.1"/>
</dbReference>
<dbReference type="InterPro" id="IPR003723">
    <property type="entry name" value="Precorrin-6x_reduct"/>
</dbReference>
<dbReference type="NCBIfam" id="TIGR00715">
    <property type="entry name" value="precor6x_red"/>
    <property type="match status" value="1"/>
</dbReference>
<evidence type="ECO:0000313" key="4">
    <source>
        <dbReference type="EMBL" id="CUQ74763.1"/>
    </source>
</evidence>
<keyword evidence="2" id="KW-0169">Cobalamin biosynthesis</keyword>
<dbReference type="PANTHER" id="PTHR36925">
    <property type="entry name" value="COBALT-PRECORRIN-6A REDUCTASE"/>
    <property type="match status" value="1"/>
</dbReference>
<protein>
    <submittedName>
        <fullName evidence="4">Precorrin-6A reductase</fullName>
        <ecNumber evidence="4">1.3.1.54</ecNumber>
    </submittedName>
</protein>
<dbReference type="UniPathway" id="UPA00148"/>
<evidence type="ECO:0000256" key="3">
    <source>
        <dbReference type="ARBA" id="ARBA00023002"/>
    </source>
</evidence>
<organism evidence="4 5">
    <name type="scientific">Lachnospira eligens</name>
    <dbReference type="NCBI Taxonomy" id="39485"/>
    <lineage>
        <taxon>Bacteria</taxon>
        <taxon>Bacillati</taxon>
        <taxon>Bacillota</taxon>
        <taxon>Clostridia</taxon>
        <taxon>Lachnospirales</taxon>
        <taxon>Lachnospiraceae</taxon>
        <taxon>Lachnospira</taxon>
    </lineage>
</organism>
<accession>A0A174YI06</accession>
<evidence type="ECO:0000256" key="2">
    <source>
        <dbReference type="ARBA" id="ARBA00022573"/>
    </source>
</evidence>
<sequence>MKKTIMLFAGTTEGRRICEFLAVKKCITHVYVTTEYGKDLLPEQNNVHIHVGKMDEGQMSDEISVILPDIVIDATHPYATQVTHNIKEACDSRNIFYVRVLREENTVEAGNNADNIIYTETMKDAVRLLNDDRFIHKNVLMTTGSKNIPEYVHIKDFKDRLYLRLLPNPQMMESAIQAGIMPAHLIGMQGPFSQELNEAVIRQFNIGVLVTKESGNNGGYEEKISATLNTGTDCIVIRRPLENDGKKLSEIIAYLEENIDSQC</sequence>
<evidence type="ECO:0000256" key="1">
    <source>
        <dbReference type="ARBA" id="ARBA00004953"/>
    </source>
</evidence>
<dbReference type="Pfam" id="PF02571">
    <property type="entry name" value="CbiJ"/>
    <property type="match status" value="1"/>
</dbReference>
<proteinExistence type="predicted"/>
<dbReference type="AlphaFoldDB" id="A0A174YI06"/>
<gene>
    <name evidence="4" type="primary">cobK</name>
    <name evidence="4" type="ORF">ERS852490_00142</name>
</gene>
<dbReference type="GO" id="GO:0009236">
    <property type="term" value="P:cobalamin biosynthetic process"/>
    <property type="evidence" value="ECO:0007669"/>
    <property type="project" value="UniProtKB-UniPathway"/>
</dbReference>
<comment type="pathway">
    <text evidence="1">Cofactor biosynthesis; adenosylcobalamin biosynthesis.</text>
</comment>
<dbReference type="Proteomes" id="UP000095621">
    <property type="component" value="Unassembled WGS sequence"/>
</dbReference>
<dbReference type="OrthoDB" id="9780707at2"/>
<name>A0A174YI06_9FIRM</name>